<organism evidence="1">
    <name type="scientific">Medioppia subpectinata</name>
    <dbReference type="NCBI Taxonomy" id="1979941"/>
    <lineage>
        <taxon>Eukaryota</taxon>
        <taxon>Metazoa</taxon>
        <taxon>Ecdysozoa</taxon>
        <taxon>Arthropoda</taxon>
        <taxon>Chelicerata</taxon>
        <taxon>Arachnida</taxon>
        <taxon>Acari</taxon>
        <taxon>Acariformes</taxon>
        <taxon>Sarcoptiformes</taxon>
        <taxon>Oribatida</taxon>
        <taxon>Brachypylina</taxon>
        <taxon>Oppioidea</taxon>
        <taxon>Oppiidae</taxon>
        <taxon>Medioppia</taxon>
    </lineage>
</organism>
<dbReference type="EMBL" id="OC864045">
    <property type="protein sequence ID" value="CAD7631443.1"/>
    <property type="molecule type" value="Genomic_DNA"/>
</dbReference>
<dbReference type="Proteomes" id="UP000759131">
    <property type="component" value="Unassembled WGS sequence"/>
</dbReference>
<reference evidence="1" key="1">
    <citation type="submission" date="2020-11" db="EMBL/GenBank/DDBJ databases">
        <authorList>
            <person name="Tran Van P."/>
        </authorList>
    </citation>
    <scope>NUCLEOTIDE SEQUENCE</scope>
</reference>
<dbReference type="AlphaFoldDB" id="A0A7R9KYI4"/>
<evidence type="ECO:0000313" key="1">
    <source>
        <dbReference type="EMBL" id="CAD7631443.1"/>
    </source>
</evidence>
<dbReference type="OrthoDB" id="6535626at2759"/>
<proteinExistence type="predicted"/>
<protein>
    <submittedName>
        <fullName evidence="1">Uncharacterized protein</fullName>
    </submittedName>
</protein>
<accession>A0A7R9KYI4</accession>
<keyword evidence="2" id="KW-1185">Reference proteome</keyword>
<name>A0A7R9KYI4_9ACAR</name>
<gene>
    <name evidence="1" type="ORF">OSB1V03_LOCUS11852</name>
</gene>
<dbReference type="EMBL" id="CAJPIZ010009470">
    <property type="protein sequence ID" value="CAG2111873.1"/>
    <property type="molecule type" value="Genomic_DNA"/>
</dbReference>
<evidence type="ECO:0000313" key="2">
    <source>
        <dbReference type="Proteomes" id="UP000759131"/>
    </source>
</evidence>
<sequence length="225" mass="25010">MAIDIITSGGIVLAEQLFTQINIIDDNNRIARHPEARQTSGLLYPLDLFRQMAPVWVRAAVDTHGFEGYRDVTLLSVDTIGNLKSGNKTVLIMNAKFVCVLVLMSGLLATSVWAEVSVESIQEQQFYAKLNGSYCYDSAVNAITGANDIKRFCWYVCIGRAFLELIINTNQEKTEIISGPEEELAKELEIKAINAANCSQYDQSLDLITQAINTAPRRASWPFIN</sequence>